<dbReference type="Proteomes" id="UP001189429">
    <property type="component" value="Unassembled WGS sequence"/>
</dbReference>
<organism evidence="1 2">
    <name type="scientific">Prorocentrum cordatum</name>
    <dbReference type="NCBI Taxonomy" id="2364126"/>
    <lineage>
        <taxon>Eukaryota</taxon>
        <taxon>Sar</taxon>
        <taxon>Alveolata</taxon>
        <taxon>Dinophyceae</taxon>
        <taxon>Prorocentrales</taxon>
        <taxon>Prorocentraceae</taxon>
        <taxon>Prorocentrum</taxon>
    </lineage>
</organism>
<feature type="non-terminal residue" evidence="1">
    <location>
        <position position="176"/>
    </location>
</feature>
<feature type="non-terminal residue" evidence="1">
    <location>
        <position position="1"/>
    </location>
</feature>
<keyword evidence="2" id="KW-1185">Reference proteome</keyword>
<protein>
    <submittedName>
        <fullName evidence="1">Uncharacterized protein</fullName>
    </submittedName>
</protein>
<name>A0ABN9PFF3_9DINO</name>
<proteinExistence type="predicted"/>
<comment type="caution">
    <text evidence="1">The sequence shown here is derived from an EMBL/GenBank/DDBJ whole genome shotgun (WGS) entry which is preliminary data.</text>
</comment>
<sequence>VQLRGLAGRALAWQKVPIKGFKIQQKDEAYVWGDTSGWAAYRGRHLGCRVQKVPLEVAWAQTLARRVPPEGQRWLSLRRLVHQHTQAVERQDLTLARRLAEQAGPLAAALQSAGEESLQGISIPELLEQAPRLAGALGRECDRRVKAAAAEARRAWSAFAQEAVAGSGRAAHRVSR</sequence>
<reference evidence="1" key="1">
    <citation type="submission" date="2023-10" db="EMBL/GenBank/DDBJ databases">
        <authorList>
            <person name="Chen Y."/>
            <person name="Shah S."/>
            <person name="Dougan E. K."/>
            <person name="Thang M."/>
            <person name="Chan C."/>
        </authorList>
    </citation>
    <scope>NUCLEOTIDE SEQUENCE [LARGE SCALE GENOMIC DNA]</scope>
</reference>
<evidence type="ECO:0000313" key="2">
    <source>
        <dbReference type="Proteomes" id="UP001189429"/>
    </source>
</evidence>
<accession>A0ABN9PFF3</accession>
<dbReference type="EMBL" id="CAUYUJ010000622">
    <property type="protein sequence ID" value="CAK0791619.1"/>
    <property type="molecule type" value="Genomic_DNA"/>
</dbReference>
<evidence type="ECO:0000313" key="1">
    <source>
        <dbReference type="EMBL" id="CAK0791619.1"/>
    </source>
</evidence>
<gene>
    <name evidence="1" type="ORF">PCOR1329_LOCUS2462</name>
</gene>